<evidence type="ECO:0000256" key="2">
    <source>
        <dbReference type="ARBA" id="ARBA00023033"/>
    </source>
</evidence>
<evidence type="ECO:0000256" key="1">
    <source>
        <dbReference type="ARBA" id="ARBA00023002"/>
    </source>
</evidence>
<dbReference type="Gene3D" id="3.50.50.60">
    <property type="entry name" value="FAD/NAD(P)-binding domain"/>
    <property type="match status" value="1"/>
</dbReference>
<comment type="caution">
    <text evidence="5">The sequence shown here is derived from an EMBL/GenBank/DDBJ whole genome shotgun (WGS) entry which is preliminary data.</text>
</comment>
<organism evidence="5 6">
    <name type="scientific">Thalictrum thalictroides</name>
    <name type="common">Rue-anemone</name>
    <name type="synonym">Anemone thalictroides</name>
    <dbReference type="NCBI Taxonomy" id="46969"/>
    <lineage>
        <taxon>Eukaryota</taxon>
        <taxon>Viridiplantae</taxon>
        <taxon>Streptophyta</taxon>
        <taxon>Embryophyta</taxon>
        <taxon>Tracheophyta</taxon>
        <taxon>Spermatophyta</taxon>
        <taxon>Magnoliopsida</taxon>
        <taxon>Ranunculales</taxon>
        <taxon>Ranunculaceae</taxon>
        <taxon>Thalictroideae</taxon>
        <taxon>Thalictrum</taxon>
    </lineage>
</organism>
<keyword evidence="1" id="KW-0560">Oxidoreductase</keyword>
<dbReference type="SUPFAM" id="SSF51905">
    <property type="entry name" value="FAD/NAD(P)-binding domain"/>
    <property type="match status" value="1"/>
</dbReference>
<accession>A0A7J6V1H2</accession>
<sequence length="461" mass="50907">MGHGSWVTFTSSISVQNTPPITRDCISFWYLEDIARLGGSLLMETVEDIVIVGAGIAGLTTALGLHRLGLRSLVLESSKGLRVTGFALATWTNAWKALDAIGVGDTLRENHLQLKGIIAYSAISGLPTSKVSFEVKGRHGDHEIRCVRRQDLLEALARELPDGTIRFSSKVVSIDETNYFKLVHLADGSTIKTKVLIGCDGINSVVAKWLGLSKPKFTGRLGIRGLAKFPDGHNFEQKVLQFFGDGFRSGFVPCDQNTMYWFFAYTPFALRAPIKNDDLNEEDPSKLKQFVLQNLGNVPKEIVGVVEQTNLDSIVSAPLKFRSLLNVLWPGAIYKGNVCVAGDALHPMTPDIGQGGCAALEDGIVLARHLSQAFLRQQTEKRVTEEKEYIGIKKGLKKFAEERKWRSFELMATSYMVGRMQQSSGKIINFFRDKVLPSFLAGLLLKRADFDCGNLISSQSY</sequence>
<dbReference type="InterPro" id="IPR044560">
    <property type="entry name" value="MOase"/>
</dbReference>
<dbReference type="EMBL" id="JABWDY010039813">
    <property type="protein sequence ID" value="KAF5178657.1"/>
    <property type="molecule type" value="Genomic_DNA"/>
</dbReference>
<dbReference type="PRINTS" id="PR00420">
    <property type="entry name" value="RNGMNOXGNASE"/>
</dbReference>
<evidence type="ECO:0000313" key="6">
    <source>
        <dbReference type="Proteomes" id="UP000554482"/>
    </source>
</evidence>
<dbReference type="Proteomes" id="UP000554482">
    <property type="component" value="Unassembled WGS sequence"/>
</dbReference>
<gene>
    <name evidence="5" type="ORF">FRX31_031756</name>
</gene>
<evidence type="ECO:0000259" key="4">
    <source>
        <dbReference type="Pfam" id="PF01494"/>
    </source>
</evidence>
<evidence type="ECO:0000313" key="5">
    <source>
        <dbReference type="EMBL" id="KAF5178657.1"/>
    </source>
</evidence>
<dbReference type="AlphaFoldDB" id="A0A7J6V1H2"/>
<proteinExistence type="inferred from homology"/>
<dbReference type="InterPro" id="IPR002938">
    <property type="entry name" value="FAD-bd"/>
</dbReference>
<dbReference type="PANTHER" id="PTHR45934">
    <property type="entry name" value="FAD/NAD(P)-BINDING OXIDOREDUCTASE FAMILY PROTEIN"/>
    <property type="match status" value="1"/>
</dbReference>
<evidence type="ECO:0000256" key="3">
    <source>
        <dbReference type="ARBA" id="ARBA00024018"/>
    </source>
</evidence>
<dbReference type="InterPro" id="IPR036188">
    <property type="entry name" value="FAD/NAD-bd_sf"/>
</dbReference>
<name>A0A7J6V1H2_THATH</name>
<keyword evidence="2" id="KW-0503">Monooxygenase</keyword>
<dbReference type="GO" id="GO:0071949">
    <property type="term" value="F:FAD binding"/>
    <property type="evidence" value="ECO:0007669"/>
    <property type="project" value="InterPro"/>
</dbReference>
<dbReference type="GO" id="GO:0004497">
    <property type="term" value="F:monooxygenase activity"/>
    <property type="evidence" value="ECO:0007669"/>
    <property type="project" value="UniProtKB-KW"/>
</dbReference>
<protein>
    <submittedName>
        <fullName evidence="5">Fad-dependent urate hydroxylase</fullName>
    </submittedName>
</protein>
<dbReference type="OrthoDB" id="655030at2759"/>
<keyword evidence="6" id="KW-1185">Reference proteome</keyword>
<dbReference type="PANTHER" id="PTHR45934:SF28">
    <property type="entry name" value="OS03G0153100 PROTEIN"/>
    <property type="match status" value="1"/>
</dbReference>
<dbReference type="Pfam" id="PF01494">
    <property type="entry name" value="FAD_binding_3"/>
    <property type="match status" value="1"/>
</dbReference>
<reference evidence="5 6" key="1">
    <citation type="submission" date="2020-06" db="EMBL/GenBank/DDBJ databases">
        <title>Transcriptomic and genomic resources for Thalictrum thalictroides and T. hernandezii: Facilitating candidate gene discovery in an emerging model plant lineage.</title>
        <authorList>
            <person name="Arias T."/>
            <person name="Riano-Pachon D.M."/>
            <person name="Di Stilio V.S."/>
        </authorList>
    </citation>
    <scope>NUCLEOTIDE SEQUENCE [LARGE SCALE GENOMIC DNA]</scope>
    <source>
        <strain evidence="6">cv. WT478/WT964</strain>
        <tissue evidence="5">Leaves</tissue>
    </source>
</reference>
<comment type="similarity">
    <text evidence="3">Belongs to the 3-hydroxybenzoate 6-hydroxylase family.</text>
</comment>
<feature type="domain" description="FAD-binding" evidence="4">
    <location>
        <begin position="48"/>
        <end position="219"/>
    </location>
</feature>